<reference evidence="2" key="3">
    <citation type="submission" date="2025-09" db="UniProtKB">
        <authorList>
            <consortium name="Ensembl"/>
        </authorList>
    </citation>
    <scope>IDENTIFICATION</scope>
</reference>
<dbReference type="Pfam" id="PF00059">
    <property type="entry name" value="Lectin_C"/>
    <property type="match status" value="1"/>
</dbReference>
<reference evidence="2" key="2">
    <citation type="submission" date="2025-08" db="UniProtKB">
        <authorList>
            <consortium name="Ensembl"/>
        </authorList>
    </citation>
    <scope>IDENTIFICATION</scope>
</reference>
<accession>A0A8K9VG55</accession>
<dbReference type="PROSITE" id="PS50041">
    <property type="entry name" value="C_TYPE_LECTIN_2"/>
    <property type="match status" value="1"/>
</dbReference>
<dbReference type="AlphaFoldDB" id="A0A8K9VG55"/>
<dbReference type="SMART" id="SM00034">
    <property type="entry name" value="CLECT"/>
    <property type="match status" value="1"/>
</dbReference>
<reference evidence="2" key="1">
    <citation type="submission" date="2020-07" db="EMBL/GenBank/DDBJ databases">
        <title>A long reads based de novo assembly of the rainbow trout Arlee double haploid line genome.</title>
        <authorList>
            <person name="Gao G."/>
            <person name="Palti Y."/>
        </authorList>
    </citation>
    <scope>NUCLEOTIDE SEQUENCE [LARGE SCALE GENOMIC DNA]</scope>
</reference>
<dbReference type="SUPFAM" id="SSF56436">
    <property type="entry name" value="C-type lectin-like"/>
    <property type="match status" value="1"/>
</dbReference>
<proteinExistence type="predicted"/>
<organism evidence="2 3">
    <name type="scientific">Oncorhynchus mykiss</name>
    <name type="common">Rainbow trout</name>
    <name type="synonym">Salmo gairdneri</name>
    <dbReference type="NCBI Taxonomy" id="8022"/>
    <lineage>
        <taxon>Eukaryota</taxon>
        <taxon>Metazoa</taxon>
        <taxon>Chordata</taxon>
        <taxon>Craniata</taxon>
        <taxon>Vertebrata</taxon>
        <taxon>Euteleostomi</taxon>
        <taxon>Actinopterygii</taxon>
        <taxon>Neopterygii</taxon>
        <taxon>Teleostei</taxon>
        <taxon>Protacanthopterygii</taxon>
        <taxon>Salmoniformes</taxon>
        <taxon>Salmonidae</taxon>
        <taxon>Salmoninae</taxon>
        <taxon>Oncorhynchus</taxon>
    </lineage>
</organism>
<evidence type="ECO:0000313" key="3">
    <source>
        <dbReference type="Proteomes" id="UP000694395"/>
    </source>
</evidence>
<dbReference type="GeneTree" id="ENSGT01020000230338"/>
<name>A0A8K9VG55_ONCMY</name>
<dbReference type="InterPro" id="IPR050111">
    <property type="entry name" value="C-type_lectin/snaclec_domain"/>
</dbReference>
<dbReference type="Ensembl" id="ENSOMYT00000116025.1">
    <property type="protein sequence ID" value="ENSOMYP00000122551.1"/>
    <property type="gene ID" value="ENSOMYG00000065493.1"/>
</dbReference>
<evidence type="ECO:0000313" key="2">
    <source>
        <dbReference type="Ensembl" id="ENSOMYP00000122551.1"/>
    </source>
</evidence>
<dbReference type="InterPro" id="IPR001304">
    <property type="entry name" value="C-type_lectin-like"/>
</dbReference>
<dbReference type="InterPro" id="IPR016186">
    <property type="entry name" value="C-type_lectin-like/link_sf"/>
</dbReference>
<protein>
    <recommendedName>
        <fullName evidence="1">C-type lectin domain-containing protein</fullName>
    </recommendedName>
</protein>
<sequence>MTEEKDQLLTSYNSMTEERDQLQTRVRLSEEPCLAEWWKFGTSCYYVSSKMNTPGAGQKECRTMEGELVVINSREEQIFINGLKKNVWIGTFLKDGIWQWVDNTPFTTAYWMEGEPNNLNDKVACVEISQTATDPLKSWKDGPCVEQHWVCEKPITP</sequence>
<keyword evidence="3" id="KW-1185">Reference proteome</keyword>
<evidence type="ECO:0000259" key="1">
    <source>
        <dbReference type="PROSITE" id="PS50041"/>
    </source>
</evidence>
<feature type="domain" description="C-type lectin" evidence="1">
    <location>
        <begin position="40"/>
        <end position="144"/>
    </location>
</feature>
<dbReference type="Gene3D" id="1.20.5.400">
    <property type="match status" value="1"/>
</dbReference>
<dbReference type="Gene3D" id="3.10.100.10">
    <property type="entry name" value="Mannose-Binding Protein A, subunit A"/>
    <property type="match status" value="1"/>
</dbReference>
<dbReference type="PANTHER" id="PTHR22803">
    <property type="entry name" value="MANNOSE, PHOSPHOLIPASE, LECTIN RECEPTOR RELATED"/>
    <property type="match status" value="1"/>
</dbReference>
<dbReference type="InterPro" id="IPR016187">
    <property type="entry name" value="CTDL_fold"/>
</dbReference>
<dbReference type="Proteomes" id="UP000694395">
    <property type="component" value="Chromosome 10"/>
</dbReference>